<proteinExistence type="inferred from homology"/>
<dbReference type="InterPro" id="IPR011990">
    <property type="entry name" value="TPR-like_helical_dom_sf"/>
</dbReference>
<dbReference type="EMBL" id="GL377308">
    <property type="protein sequence ID" value="EFI95136.1"/>
    <property type="molecule type" value="Genomic_DNA"/>
</dbReference>
<feature type="compositionally biased region" description="Basic and acidic residues" evidence="6">
    <location>
        <begin position="449"/>
        <end position="485"/>
    </location>
</feature>
<dbReference type="InParanoid" id="D8Q8W8"/>
<gene>
    <name evidence="8" type="ORF">SCHCODRAFT_77513</name>
</gene>
<dbReference type="Pfam" id="PF23276">
    <property type="entry name" value="TPR_24"/>
    <property type="match status" value="1"/>
</dbReference>
<dbReference type="Pfam" id="PF13812">
    <property type="entry name" value="PPR_3"/>
    <property type="match status" value="1"/>
</dbReference>
<dbReference type="STRING" id="578458.D8Q8W8"/>
<sequence>MKRNGIPPDQTTYDALARTLASKGLHRDVWALLEDMEALDVKPSQALLTEMAKNANTLSSVQFWDILDVMKKHDIRPTASTWTSVVQQFAHAGNVELALESLYNVRKDGLEPELPAAEAVIALLSDKGFINLAMDVIEWFEGFAIRRVGPETWMRCLEGAAAECRMDAILKSWQKAVVEYNLSPSEGLCLEILTAAARHGQAEFAVSQVLTTLVNTNIALSTKHIAPVIEAYAAAGNLSDAFTFLHSLPSFKVEAPVTSLEAIAAYCLPDIDAIDNAWKIVDQLHTETKVTTAALNTIIIAAAKHSDLQRALGAYKNFPTYNIQPNTDTFDILLDACIPTEHRQLGDALLADMKTANVPLARGTYERLVRLCLTQPEYDDAFFYLNEMEAAGHVPSLQLYSAIVRRCASEGDTRYEVALGEMKARKMAVPKELLGQVRALTRQARKLPEVEAAEKARKEGGKRASEKEMKVKEVRRPEVDEERYVEPSGVEEDETMGRSSRR</sequence>
<dbReference type="PANTHER" id="PTHR47936:SF1">
    <property type="entry name" value="PENTATRICOPEPTIDE REPEAT-CONTAINING PROTEIN GUN1, CHLOROPLASTIC"/>
    <property type="match status" value="1"/>
</dbReference>
<dbReference type="PROSITE" id="PS51375">
    <property type="entry name" value="PPR"/>
    <property type="match status" value="2"/>
</dbReference>
<evidence type="ECO:0000259" key="7">
    <source>
        <dbReference type="Pfam" id="PF23276"/>
    </source>
</evidence>
<feature type="repeat" description="PPR" evidence="5">
    <location>
        <begin position="9"/>
        <end position="43"/>
    </location>
</feature>
<evidence type="ECO:0000256" key="5">
    <source>
        <dbReference type="PROSITE-ProRule" id="PRU00708"/>
    </source>
</evidence>
<dbReference type="RefSeq" id="XP_003030039.1">
    <property type="nucleotide sequence ID" value="XM_003029993.1"/>
</dbReference>
<comment type="subunit">
    <text evidence="4">Binds to mitochondrial small subunit 15S rRNA.</text>
</comment>
<dbReference type="AlphaFoldDB" id="D8Q8W8"/>
<protein>
    <recommendedName>
        <fullName evidence="7">Pentatricopeptide repeat-containing protein-mitochondrial domain-containing protein</fullName>
    </recommendedName>
</protein>
<evidence type="ECO:0000256" key="2">
    <source>
        <dbReference type="ARBA" id="ARBA00022737"/>
    </source>
</evidence>
<evidence type="ECO:0000313" key="9">
    <source>
        <dbReference type="Proteomes" id="UP000007431"/>
    </source>
</evidence>
<dbReference type="InterPro" id="IPR002885">
    <property type="entry name" value="PPR_rpt"/>
</dbReference>
<feature type="region of interest" description="Disordered" evidence="6">
    <location>
        <begin position="449"/>
        <end position="502"/>
    </location>
</feature>
<dbReference type="KEGG" id="scm:SCHCO_02507970"/>
<keyword evidence="2" id="KW-0677">Repeat</keyword>
<name>D8Q8W8_SCHCM</name>
<reference evidence="8 9" key="1">
    <citation type="journal article" date="2010" name="Nat. Biotechnol.">
        <title>Genome sequence of the model mushroom Schizophyllum commune.</title>
        <authorList>
            <person name="Ohm R.A."/>
            <person name="de Jong J.F."/>
            <person name="Lugones L.G."/>
            <person name="Aerts A."/>
            <person name="Kothe E."/>
            <person name="Stajich J.E."/>
            <person name="de Vries R.P."/>
            <person name="Record E."/>
            <person name="Levasseur A."/>
            <person name="Baker S.E."/>
            <person name="Bartholomew K.A."/>
            <person name="Coutinho P.M."/>
            <person name="Erdmann S."/>
            <person name="Fowler T.J."/>
            <person name="Gathman A.C."/>
            <person name="Lombard V."/>
            <person name="Henrissat B."/>
            <person name="Knabe N."/>
            <person name="Kuees U."/>
            <person name="Lilly W.W."/>
            <person name="Lindquist E."/>
            <person name="Lucas S."/>
            <person name="Magnuson J.K."/>
            <person name="Piumi F."/>
            <person name="Raudaskoski M."/>
            <person name="Salamov A."/>
            <person name="Schmutz J."/>
            <person name="Schwarze F.W.M.R."/>
            <person name="vanKuyk P.A."/>
            <person name="Horton J.S."/>
            <person name="Grigoriev I.V."/>
            <person name="Woesten H.A.B."/>
        </authorList>
    </citation>
    <scope>NUCLEOTIDE SEQUENCE [LARGE SCALE GENOMIC DNA]</scope>
    <source>
        <strain evidence="9">H4-8 / FGSC 9210</strain>
    </source>
</reference>
<dbReference type="InterPro" id="IPR057027">
    <property type="entry name" value="TPR_mt"/>
</dbReference>
<evidence type="ECO:0000256" key="6">
    <source>
        <dbReference type="SAM" id="MobiDB-lite"/>
    </source>
</evidence>
<dbReference type="GeneID" id="9587941"/>
<evidence type="ECO:0000313" key="8">
    <source>
        <dbReference type="EMBL" id="EFI95136.1"/>
    </source>
</evidence>
<dbReference type="VEuPathDB" id="FungiDB:SCHCODRAFT_02507970"/>
<evidence type="ECO:0000256" key="1">
    <source>
        <dbReference type="ARBA" id="ARBA00006192"/>
    </source>
</evidence>
<evidence type="ECO:0000256" key="3">
    <source>
        <dbReference type="ARBA" id="ARBA00044493"/>
    </source>
</evidence>
<dbReference type="OrthoDB" id="185373at2759"/>
<accession>D8Q8W8</accession>
<comment type="similarity">
    <text evidence="1">Belongs to the CCM1 family.</text>
</comment>
<evidence type="ECO:0000256" key="4">
    <source>
        <dbReference type="ARBA" id="ARBA00044511"/>
    </source>
</evidence>
<feature type="repeat" description="PPR" evidence="5">
    <location>
        <begin position="78"/>
        <end position="112"/>
    </location>
</feature>
<dbReference type="eggNOG" id="KOG4197">
    <property type="taxonomic scope" value="Eukaryota"/>
</dbReference>
<dbReference type="HOGENOM" id="CLU_008514_2_0_1"/>
<keyword evidence="9" id="KW-1185">Reference proteome</keyword>
<comment type="function">
    <text evidence="3">Regulates mitochondrial small subunit maturation by controlling 15S rRNA 5'-end processing. Localizes to the 5' precursor of the 15S rRNA in a position that is subsequently occupied by mS47 in the mature yeast mtSSU. Uses structure and sequence-specific RNA recognition, binding to a single-stranded region of the precursor and specifically recognizing bases -6 to -1. The exchange of Ccm1 for mS47 is coupled to the irreversible removal of precursor rRNA that is accompanied by conformational changes of the mitoribosomal proteins uS5m and mS26. These conformational changes signal completion of 5'-end rRNA processing through protection of the mature 5'-end of the 15S rRNA and stabilization of mS47. The removal of the 5' precursor together with the dissociation of Ccm1 may be catalyzed by the 5'-3' exoribonuclease Pet127. Involved in the specific removal of group I introns in mitochondrial encoded transcripts.</text>
</comment>
<organism evidence="9">
    <name type="scientific">Schizophyllum commune (strain H4-8 / FGSC 9210)</name>
    <name type="common">Split gill fungus</name>
    <dbReference type="NCBI Taxonomy" id="578458"/>
    <lineage>
        <taxon>Eukaryota</taxon>
        <taxon>Fungi</taxon>
        <taxon>Dikarya</taxon>
        <taxon>Basidiomycota</taxon>
        <taxon>Agaricomycotina</taxon>
        <taxon>Agaricomycetes</taxon>
        <taxon>Agaricomycetidae</taxon>
        <taxon>Agaricales</taxon>
        <taxon>Schizophyllaceae</taxon>
        <taxon>Schizophyllum</taxon>
    </lineage>
</organism>
<dbReference type="Gene3D" id="1.25.40.10">
    <property type="entry name" value="Tetratricopeptide repeat domain"/>
    <property type="match status" value="2"/>
</dbReference>
<dbReference type="Proteomes" id="UP000007431">
    <property type="component" value="Unassembled WGS sequence"/>
</dbReference>
<dbReference type="PANTHER" id="PTHR47936">
    <property type="entry name" value="PPR_LONG DOMAIN-CONTAINING PROTEIN"/>
    <property type="match status" value="1"/>
</dbReference>
<feature type="domain" description="Pentatricopeptide repeat-containing protein-mitochondrial" evidence="7">
    <location>
        <begin position="186"/>
        <end position="318"/>
    </location>
</feature>
<dbReference type="OMA" id="TTHHYEL"/>